<feature type="transmembrane region" description="Helical" evidence="1">
    <location>
        <begin position="23"/>
        <end position="44"/>
    </location>
</feature>
<reference evidence="3 4" key="1">
    <citation type="submission" date="2024-10" db="EMBL/GenBank/DDBJ databases">
        <authorList>
            <person name="Kim D."/>
        </authorList>
    </citation>
    <scope>NUCLEOTIDE SEQUENCE [LARGE SCALE GENOMIC DNA]</scope>
    <source>
        <strain evidence="3">Taebaek</strain>
    </source>
</reference>
<evidence type="ECO:0000256" key="1">
    <source>
        <dbReference type="SAM" id="Phobius"/>
    </source>
</evidence>
<keyword evidence="1" id="KW-0812">Transmembrane</keyword>
<dbReference type="InterPro" id="IPR000998">
    <property type="entry name" value="MAM_dom"/>
</dbReference>
<dbReference type="SUPFAM" id="SSF49899">
    <property type="entry name" value="Concanavalin A-like lectins/glucanases"/>
    <property type="match status" value="1"/>
</dbReference>
<comment type="caution">
    <text evidence="3">The sequence shown here is derived from an EMBL/GenBank/DDBJ whole genome shotgun (WGS) entry which is preliminary data.</text>
</comment>
<dbReference type="AlphaFoldDB" id="A0ABD2I5C7"/>
<dbReference type="InterPro" id="IPR013320">
    <property type="entry name" value="ConA-like_dom_sf"/>
</dbReference>
<name>A0ABD2I5C7_HETSC</name>
<evidence type="ECO:0000313" key="3">
    <source>
        <dbReference type="EMBL" id="KAL3075664.1"/>
    </source>
</evidence>
<dbReference type="Proteomes" id="UP001620645">
    <property type="component" value="Unassembled WGS sequence"/>
</dbReference>
<sequence length="833" mass="92517">MEALFCVNCDIIGAQQTTKAFPFYPLLLFIIICSSFCSACMPGYEQERSRLRQYLGVEWLPGGIEKMDVQPPRNVRHPSDLNCDFSKPELCKWRNVRSGGHDTLDFHLFRKEDNVEFPVVQVRPGPSKVAVGDQLLLTGDRKRDEQVALLASHPIKCQNTTGKLTFTFWLYNGARIEVLILEDREDEGLHALPEKPQIDCGTVQMNTECTVTIPPNLQPFQLGLRAYDIKNSEGSFVMLDNINYEAQFCKISIDFGPMISEPLLTGARGEFVNDMAELNCDQFGVTCRWRQSGTGKSIWKRATGTPPPAIMLLNETGTNIEPDLPSAFLYIEEGSGLISRNNLLDADTKPNEFRMLISDPIHCMGPSSIELKFRIWSTKGIKLSVCLIEAESLNVHICHPIIPSLSPAQIQHNLQSTVLNFAIAFRIENVNIDFENFVIIDDIEVAGGDQCGDLAAKLENKLLDQFLPVPMLSSLLSRPIHSAQELSCDFSKRAIGCKWANPEGLAGDVNAWEIGVRKKQKDAANTLFDGDIALAQLHKNAPAYLVSETIQCVLQNDGTLKLRTWNNGNARLSVCIVRAHSMEILDCQNVEIEDSRTEEEVLVDIPTTDEPVKLLLHAEATTKNGQHQGQVAVDSIQFDAKICPSIPSASSFAVHGVQNTPLGSSPSVIPNSLQSDNSPHPVPDENVCRLLSCDFNNGESMCLYSSTRVSSSLSLFRSFNRSAFSMLFGRNRVTMIESSQFHLNAPARLHFDFSITKGSANMHVCQDSIVRELDTCLTIFEGGETLGWQHDFIELSENDRKVYIIARLSNGARKASVQIDNLILTDIGNHKAC</sequence>
<feature type="domain" description="MAM" evidence="2">
    <location>
        <begin position="81"/>
        <end position="251"/>
    </location>
</feature>
<evidence type="ECO:0000313" key="4">
    <source>
        <dbReference type="Proteomes" id="UP001620645"/>
    </source>
</evidence>
<accession>A0ABD2I5C7</accession>
<dbReference type="EMBL" id="JBICCN010000348">
    <property type="protein sequence ID" value="KAL3075664.1"/>
    <property type="molecule type" value="Genomic_DNA"/>
</dbReference>
<evidence type="ECO:0000259" key="2">
    <source>
        <dbReference type="PROSITE" id="PS50060"/>
    </source>
</evidence>
<keyword evidence="1" id="KW-0472">Membrane</keyword>
<proteinExistence type="predicted"/>
<protein>
    <recommendedName>
        <fullName evidence="2">MAM domain-containing protein</fullName>
    </recommendedName>
</protein>
<keyword evidence="1" id="KW-1133">Transmembrane helix</keyword>
<dbReference type="PROSITE" id="PS50060">
    <property type="entry name" value="MAM_2"/>
    <property type="match status" value="1"/>
</dbReference>
<dbReference type="SMART" id="SM00137">
    <property type="entry name" value="MAM"/>
    <property type="match status" value="1"/>
</dbReference>
<dbReference type="Gene3D" id="2.60.120.200">
    <property type="match status" value="1"/>
</dbReference>
<keyword evidence="4" id="KW-1185">Reference proteome</keyword>
<gene>
    <name evidence="3" type="ORF">niasHS_012494</name>
</gene>
<organism evidence="3 4">
    <name type="scientific">Heterodera schachtii</name>
    <name type="common">Sugarbeet cyst nematode worm</name>
    <name type="synonym">Tylenchus schachtii</name>
    <dbReference type="NCBI Taxonomy" id="97005"/>
    <lineage>
        <taxon>Eukaryota</taxon>
        <taxon>Metazoa</taxon>
        <taxon>Ecdysozoa</taxon>
        <taxon>Nematoda</taxon>
        <taxon>Chromadorea</taxon>
        <taxon>Rhabditida</taxon>
        <taxon>Tylenchina</taxon>
        <taxon>Tylenchomorpha</taxon>
        <taxon>Tylenchoidea</taxon>
        <taxon>Heteroderidae</taxon>
        <taxon>Heteroderinae</taxon>
        <taxon>Heterodera</taxon>
    </lineage>
</organism>